<dbReference type="InterPro" id="IPR000477">
    <property type="entry name" value="RT_dom"/>
</dbReference>
<keyword evidence="3" id="KW-0808">Transferase</keyword>
<dbReference type="GO" id="GO:0003964">
    <property type="term" value="F:RNA-directed DNA polymerase activity"/>
    <property type="evidence" value="ECO:0007669"/>
    <property type="project" value="UniProtKB-KW"/>
</dbReference>
<feature type="domain" description="Reverse transcriptase" evidence="2">
    <location>
        <begin position="980"/>
        <end position="1258"/>
    </location>
</feature>
<dbReference type="InterPro" id="IPR026960">
    <property type="entry name" value="RVT-Znf"/>
</dbReference>
<evidence type="ECO:0000256" key="1">
    <source>
        <dbReference type="SAM" id="MobiDB-lite"/>
    </source>
</evidence>
<dbReference type="PROSITE" id="PS50878">
    <property type="entry name" value="RT_POL"/>
    <property type="match status" value="1"/>
</dbReference>
<feature type="compositionally biased region" description="Basic and acidic residues" evidence="1">
    <location>
        <begin position="50"/>
        <end position="59"/>
    </location>
</feature>
<dbReference type="InterPro" id="IPR025558">
    <property type="entry name" value="DUF4283"/>
</dbReference>
<feature type="compositionally biased region" description="Polar residues" evidence="1">
    <location>
        <begin position="362"/>
        <end position="376"/>
    </location>
</feature>
<evidence type="ECO:0000259" key="2">
    <source>
        <dbReference type="PROSITE" id="PS50878"/>
    </source>
</evidence>
<feature type="region of interest" description="Disordered" evidence="1">
    <location>
        <begin position="1"/>
        <end position="78"/>
    </location>
</feature>
<evidence type="ECO:0000313" key="3">
    <source>
        <dbReference type="EMBL" id="KAG7568957.1"/>
    </source>
</evidence>
<feature type="compositionally biased region" description="Basic and acidic residues" evidence="1">
    <location>
        <begin position="29"/>
        <end position="38"/>
    </location>
</feature>
<evidence type="ECO:0000313" key="4">
    <source>
        <dbReference type="Proteomes" id="UP000694240"/>
    </source>
</evidence>
<gene>
    <name evidence="3" type="ORF">ISN45_Aa04g017230</name>
</gene>
<dbReference type="Proteomes" id="UP000694240">
    <property type="component" value="Chromosome 9"/>
</dbReference>
<dbReference type="Pfam" id="PF14111">
    <property type="entry name" value="DUF4283"/>
    <property type="match status" value="1"/>
</dbReference>
<name>A0A8T2A5Y2_9BRAS</name>
<feature type="compositionally biased region" description="Polar residues" evidence="1">
    <location>
        <begin position="39"/>
        <end position="48"/>
    </location>
</feature>
<sequence>MPPPASPSRPEVGTVSDEGLVSLPVVVDTQREGRKESQKGQGSISVHSNEVGKETESNKIDSVVGTSQEISSSNQTAVNQPMKKTWVQVAQKRSFTQKKFEVSEVNGQERVVVPREVFEGAKPLWEDFLVGKFLNLKAPHVGKIHMIVNKIWRLGDRSSLIDVYEVNESTVKFRIRNEAMRHRILNRGMWNIMEIPMIVSKWSPFTEETQPAMKSIPLWVTIKNVPPTMFTDKGLEFLFSAVGKPKKLHPKTEACFSFDEAQMLVEADLTKELPREYVFTGEEEGELETVIQYSYPWLPPRCGGCKKWGHLSSTCLSTVAKSPSEVTLPKQTATQELEKEITQSMDQVIVLEQEVDKEKGNEGSSGNKGETESVNEQEGWITPKTGRSPGKKAEGLRYGEVSILSNPYSVLGVEEDSEVGEKVEEKLEAEEKNETITQASAGTNVRKISTVGASLVSNSDESQHIQQDQDLVAKGRATAPLRPSLPRGSKTAHKAISNPSTHSTRDPPRDQRKFQFGCLLETRVKEGKVIRIGTKLFKDWSLLSNYEHNRLGRIWVVWRGNVRLTPFYKSSQMITCSVKLEDQDEEFFCSFIYASNFVEERKELWADLKNHQDSPVIQNRPWMIMGDFNETLEMVEHSRVEPIISQGMRDFRDMVNYCQLTDLAYHGPLFTWCNKRESDLIMKKLDRVLVNDKWSQSFPQSYNVFEAGGCSDHLRSRISLNTETNSGTSRRPFKFVNATADLEEFKPMVKEYWEVTEPIFLSTSSLYRFSKKLKMLKPKIRNLAKEKMGNLSKRAKEAFLDLCKKQEENLTRPTTQGMEEEKEAYFKWDRVATIEEKFLKQRSKLHWLDVGDKNNKTFHRAVATREAVNSIREVTTQNGNVINSREGIKTEAESFFKDFLQTIPANYEGMSVENLEDLLPFRCTDDDSRLLTRVVTGEEIRKVLFSMPNDKSPGPDGYTTEFYKVAWETIGGEFTIAIQSFFAKGFLPKGINSTILALIPKKKEAKEMRDYRPISCCNVIYKVISKIIANRLKRILPKFISGNQSAFVKDRLLIENVLLATELVKDYHKSNVSTRCAMKIDISKAFDSLQWSFLVNVLTAMKFPGEFIHWISRCITTASFSVQVNGELAGYFRSARGLRQGCALSPYLFVISMEVLSKMLDKAAGAQQFGFHPRCKNIGLTHLCFADDLMILTDGKVRSVDGIVEVMNLFARRSGLSINMEKTTLYTAGVSAQNRHMMTSRYPFGLGQLPVRYLGLPLVTKRLTTRDLSPLLDQIRNRIGTWTSRFLSFAGRLNLISSVLWSTVNFWMSAFRIPRDCIKEINTICSAFLWSGPELNTRKAKVSWDDICKPKQEGGLGLRSLKEANDVSILKLIWRVISNEDSLWVKWSKVNLLKQESFWSIKTNTSLGSWMWKKLLKHRENAKPFCKVEVKNGALTSFWFDNWSGMGSLMDKTGPRGHIDLGIGRNKTLAEIWGRRRRRYHRVALLNDIETALNQKYQTRNQEQEDKVLWRGKGDVFKTSFSTKDTWNHIRTNSNQVAWHKGLWFRHSTPKYSFCAWLAMRNRLSTGDRMQSWNNGSVVKCMFCSTPVETRDHLFFSCSYATEVWTATARNVFQARFSTDWPTIENYISETSADRVQSFLERYTFQATIHMLWKERNARRHGEVPNTTTSLINWIDKQVRNQFAVIRITGDGRYDKGLQAWFASRN</sequence>
<dbReference type="EMBL" id="JAEFBK010000009">
    <property type="protein sequence ID" value="KAG7568957.1"/>
    <property type="molecule type" value="Genomic_DNA"/>
</dbReference>
<dbReference type="PANTHER" id="PTHR33116:SF84">
    <property type="entry name" value="RNA-DIRECTED DNA POLYMERASE"/>
    <property type="match status" value="1"/>
</dbReference>
<proteinExistence type="predicted"/>
<dbReference type="PANTHER" id="PTHR33116">
    <property type="entry name" value="REVERSE TRANSCRIPTASE ZINC-BINDING DOMAIN-CONTAINING PROTEIN-RELATED-RELATED"/>
    <property type="match status" value="1"/>
</dbReference>
<dbReference type="InterPro" id="IPR005135">
    <property type="entry name" value="Endo/exonuclease/phosphatase"/>
</dbReference>
<organism evidence="3 4">
    <name type="scientific">Arabidopsis thaliana x Arabidopsis arenosa</name>
    <dbReference type="NCBI Taxonomy" id="1240361"/>
    <lineage>
        <taxon>Eukaryota</taxon>
        <taxon>Viridiplantae</taxon>
        <taxon>Streptophyta</taxon>
        <taxon>Embryophyta</taxon>
        <taxon>Tracheophyta</taxon>
        <taxon>Spermatophyta</taxon>
        <taxon>Magnoliopsida</taxon>
        <taxon>eudicotyledons</taxon>
        <taxon>Gunneridae</taxon>
        <taxon>Pentapetalae</taxon>
        <taxon>rosids</taxon>
        <taxon>malvids</taxon>
        <taxon>Brassicales</taxon>
        <taxon>Brassicaceae</taxon>
        <taxon>Camelineae</taxon>
        <taxon>Arabidopsis</taxon>
    </lineage>
</organism>
<dbReference type="CDD" id="cd01650">
    <property type="entry name" value="RT_nLTR_like"/>
    <property type="match status" value="1"/>
</dbReference>
<dbReference type="Pfam" id="PF13966">
    <property type="entry name" value="zf-RVT"/>
    <property type="match status" value="1"/>
</dbReference>
<keyword evidence="4" id="KW-1185">Reference proteome</keyword>
<feature type="region of interest" description="Disordered" evidence="1">
    <location>
        <begin position="355"/>
        <end position="393"/>
    </location>
</feature>
<keyword evidence="3" id="KW-0548">Nucleotidyltransferase</keyword>
<comment type="caution">
    <text evidence="3">The sequence shown here is derived from an EMBL/GenBank/DDBJ whole genome shotgun (WGS) entry which is preliminary data.</text>
</comment>
<reference evidence="3 4" key="1">
    <citation type="submission" date="2020-12" db="EMBL/GenBank/DDBJ databases">
        <title>Concerted genomic and epigenomic changes stabilize Arabidopsis allopolyploids.</title>
        <authorList>
            <person name="Chen Z."/>
        </authorList>
    </citation>
    <scope>NUCLEOTIDE SEQUENCE [LARGE SCALE GENOMIC DNA]</scope>
    <source>
        <strain evidence="3">Allo738</strain>
        <tissue evidence="3">Leaf</tissue>
    </source>
</reference>
<keyword evidence="3" id="KW-0695">RNA-directed DNA polymerase</keyword>
<accession>A0A8T2A5Y2</accession>
<dbReference type="Pfam" id="PF00078">
    <property type="entry name" value="RVT_1"/>
    <property type="match status" value="1"/>
</dbReference>
<feature type="compositionally biased region" description="Polar residues" evidence="1">
    <location>
        <begin position="64"/>
        <end position="78"/>
    </location>
</feature>
<protein>
    <submittedName>
        <fullName evidence="3">Reverse transcriptase domain</fullName>
    </submittedName>
</protein>
<dbReference type="Pfam" id="PF03372">
    <property type="entry name" value="Exo_endo_phos"/>
    <property type="match status" value="1"/>
</dbReference>
<feature type="region of interest" description="Disordered" evidence="1">
    <location>
        <begin position="479"/>
        <end position="511"/>
    </location>
</feature>